<accession>A0A447I667</accession>
<evidence type="ECO:0000313" key="2">
    <source>
        <dbReference type="Proteomes" id="UP000268844"/>
    </source>
</evidence>
<gene>
    <name evidence="1" type="ORF">DEVEQU_00052</name>
</gene>
<name>A0A447I667_9HYPH</name>
<protein>
    <submittedName>
        <fullName evidence="1">Uncharacterized protein</fullName>
    </submittedName>
</protein>
<dbReference type="AlphaFoldDB" id="A0A447I667"/>
<dbReference type="Proteomes" id="UP000268844">
    <property type="component" value="Unassembled WGS sequence"/>
</dbReference>
<dbReference type="EMBL" id="UZWD01000004">
    <property type="protein sequence ID" value="VDS02933.1"/>
    <property type="molecule type" value="Genomic_DNA"/>
</dbReference>
<organism evidence="1 2">
    <name type="scientific">Devosia equisanguinis</name>
    <dbReference type="NCBI Taxonomy" id="2490941"/>
    <lineage>
        <taxon>Bacteria</taxon>
        <taxon>Pseudomonadati</taxon>
        <taxon>Pseudomonadota</taxon>
        <taxon>Alphaproteobacteria</taxon>
        <taxon>Hyphomicrobiales</taxon>
        <taxon>Devosiaceae</taxon>
        <taxon>Devosia</taxon>
    </lineage>
</organism>
<sequence length="117" mass="12835">MAVSQPYFYETAGGAGSDLPTASFFWESFGTINTIELTPRQWVESNGRCEPVGTSQLCYMRGQDMMLDVVFEMILDTLSVTPPGAQISTAQPERSGAVYPIDLSNTTPEAFRQLLSN</sequence>
<evidence type="ECO:0000313" key="1">
    <source>
        <dbReference type="EMBL" id="VDS02933.1"/>
    </source>
</evidence>
<reference evidence="1 2" key="1">
    <citation type="submission" date="2018-12" db="EMBL/GenBank/DDBJ databases">
        <authorList>
            <person name="Criscuolo A."/>
        </authorList>
    </citation>
    <scope>NUCLEOTIDE SEQUENCE [LARGE SCALE GENOMIC DNA]</scope>
    <source>
        <strain evidence="1">ACIP1116281</strain>
    </source>
</reference>
<proteinExistence type="predicted"/>
<keyword evidence="2" id="KW-1185">Reference proteome</keyword>